<reference evidence="3 4" key="1">
    <citation type="submission" date="2014-07" db="EMBL/GenBank/DDBJ databases">
        <title>Methanogenic archaea and the global carbon cycle.</title>
        <authorList>
            <person name="Henriksen J.R."/>
            <person name="Luke J."/>
            <person name="Reinhart S."/>
            <person name="Benedict M.N."/>
            <person name="Youngblut N.D."/>
            <person name="Metcalf M.E."/>
            <person name="Whitaker R.J."/>
            <person name="Metcalf W.W."/>
        </authorList>
    </citation>
    <scope>NUCLEOTIDE SEQUENCE [LARGE SCALE GENOMIC DNA]</scope>
    <source>
        <strain evidence="3 4">T4/M</strain>
    </source>
</reference>
<organism evidence="3 4">
    <name type="scientific">Methanosarcina siciliae T4/M</name>
    <dbReference type="NCBI Taxonomy" id="1434120"/>
    <lineage>
        <taxon>Archaea</taxon>
        <taxon>Methanobacteriati</taxon>
        <taxon>Methanobacteriota</taxon>
        <taxon>Stenosarchaea group</taxon>
        <taxon>Methanomicrobia</taxon>
        <taxon>Methanosarcinales</taxon>
        <taxon>Methanosarcinaceae</taxon>
        <taxon>Methanosarcina</taxon>
    </lineage>
</organism>
<dbReference type="CDD" id="cd04647">
    <property type="entry name" value="LbH_MAT_like"/>
    <property type="match status" value="1"/>
</dbReference>
<dbReference type="HOGENOM" id="CLU_051638_7_5_2"/>
<proteinExistence type="inferred from homology"/>
<dbReference type="EMBL" id="CP009506">
    <property type="protein sequence ID" value="AKB29734.1"/>
    <property type="molecule type" value="Genomic_DNA"/>
</dbReference>
<evidence type="ECO:0000256" key="1">
    <source>
        <dbReference type="ARBA" id="ARBA00007274"/>
    </source>
</evidence>
<dbReference type="InterPro" id="IPR011004">
    <property type="entry name" value="Trimer_LpxA-like_sf"/>
</dbReference>
<keyword evidence="2 3" id="KW-0808">Transferase</keyword>
<gene>
    <name evidence="3" type="ORF">MSSIT_3015</name>
</gene>
<dbReference type="PATRIC" id="fig|1434120.4.peg.3916"/>
<keyword evidence="3" id="KW-0012">Acyltransferase</keyword>
<dbReference type="PANTHER" id="PTHR23416">
    <property type="entry name" value="SIALIC ACID SYNTHASE-RELATED"/>
    <property type="match status" value="1"/>
</dbReference>
<dbReference type="Proteomes" id="UP000033111">
    <property type="component" value="Chromosome"/>
</dbReference>
<dbReference type="PANTHER" id="PTHR23416:SF23">
    <property type="entry name" value="ACETYLTRANSFERASE C18B11.09C-RELATED"/>
    <property type="match status" value="1"/>
</dbReference>
<protein>
    <submittedName>
        <fullName evidence="3">Chloramphenicol acetyltransferase</fullName>
        <ecNumber evidence="3">2.3.1.28</ecNumber>
    </submittedName>
</protein>
<evidence type="ECO:0000313" key="4">
    <source>
        <dbReference type="Proteomes" id="UP000033111"/>
    </source>
</evidence>
<dbReference type="GeneID" id="24861916"/>
<name>A0A0E3P9D1_9EURY</name>
<dbReference type="AlphaFoldDB" id="A0A0E3P9D1"/>
<dbReference type="GO" id="GO:0008811">
    <property type="term" value="F:chloramphenicol O-acetyltransferase activity"/>
    <property type="evidence" value="ECO:0007669"/>
    <property type="project" value="UniProtKB-EC"/>
</dbReference>
<dbReference type="InterPro" id="IPR001451">
    <property type="entry name" value="Hexapep"/>
</dbReference>
<dbReference type="KEGG" id="msw:MSSIT_3015"/>
<dbReference type="Gene3D" id="2.160.10.10">
    <property type="entry name" value="Hexapeptide repeat proteins"/>
    <property type="match status" value="1"/>
</dbReference>
<evidence type="ECO:0000256" key="2">
    <source>
        <dbReference type="ARBA" id="ARBA00022679"/>
    </source>
</evidence>
<evidence type="ECO:0000313" key="3">
    <source>
        <dbReference type="EMBL" id="AKB29734.1"/>
    </source>
</evidence>
<dbReference type="EC" id="2.3.1.28" evidence="3"/>
<sequence length="150" mass="16568">MKTLRKLKKKVLKYFAKNLPCCSLRIFMYKNCGYKIGKHTYIAEGLTIAEKLEDTDNLIIGDRVAIGPNVTLLTSSDPNNSRIRPYVKIQRGRIVIEDDAWLGAGSILMPEIRIGRGAVVGAGSVVTKNVDPYHIVAGVPAKTIKKVEMP</sequence>
<comment type="similarity">
    <text evidence="1">Belongs to the transferase hexapeptide repeat family.</text>
</comment>
<dbReference type="InterPro" id="IPR051159">
    <property type="entry name" value="Hexapeptide_acetyltransf"/>
</dbReference>
<dbReference type="InterPro" id="IPR018357">
    <property type="entry name" value="Hexapep_transf_CS"/>
</dbReference>
<accession>A0A0E3P9D1</accession>
<dbReference type="Pfam" id="PF00132">
    <property type="entry name" value="Hexapep"/>
    <property type="match status" value="1"/>
</dbReference>
<dbReference type="PROSITE" id="PS00101">
    <property type="entry name" value="HEXAPEP_TRANSFERASES"/>
    <property type="match status" value="1"/>
</dbReference>
<dbReference type="RefSeq" id="WP_231589903.1">
    <property type="nucleotide sequence ID" value="NZ_CP009506.1"/>
</dbReference>
<dbReference type="SUPFAM" id="SSF51161">
    <property type="entry name" value="Trimeric LpxA-like enzymes"/>
    <property type="match status" value="1"/>
</dbReference>
<keyword evidence="4" id="KW-1185">Reference proteome</keyword>